<evidence type="ECO:0000313" key="4">
    <source>
        <dbReference type="Proteomes" id="UP000327044"/>
    </source>
</evidence>
<evidence type="ECO:0000313" key="2">
    <source>
        <dbReference type="EMBL" id="JAV79795.1"/>
    </source>
</evidence>
<dbReference type="AlphaFoldDB" id="A0A1Y1M660"/>
<feature type="signal peptide" evidence="1">
    <location>
        <begin position="1"/>
        <end position="17"/>
    </location>
</feature>
<reference evidence="2" key="1">
    <citation type="journal article" date="2016" name="Sci. Rep.">
        <title>Molecular characterization of firefly nuptial gifts: a multi-omics approach sheds light on postcopulatory sexual selection.</title>
        <authorList>
            <person name="Al-Wathiqui N."/>
            <person name="Fallon T.R."/>
            <person name="South A."/>
            <person name="Weng J.K."/>
            <person name="Lewis S.M."/>
        </authorList>
    </citation>
    <scope>NUCLEOTIDE SEQUENCE</scope>
</reference>
<keyword evidence="1" id="KW-0732">Signal</keyword>
<evidence type="ECO:0000256" key="1">
    <source>
        <dbReference type="SAM" id="SignalP"/>
    </source>
</evidence>
<dbReference type="GO" id="GO:0005549">
    <property type="term" value="F:odorant binding"/>
    <property type="evidence" value="ECO:0007669"/>
    <property type="project" value="InterPro"/>
</dbReference>
<evidence type="ECO:0000313" key="3">
    <source>
        <dbReference type="EMBL" id="KAB0804195.1"/>
    </source>
</evidence>
<reference evidence="3 4" key="2">
    <citation type="journal article" date="2018" name="Elife">
        <title>Firefly genomes illuminate parallel origins of bioluminescence in beetles.</title>
        <authorList>
            <person name="Fallon T.R."/>
            <person name="Lower S.E."/>
            <person name="Chang C.H."/>
            <person name="Bessho-Uehara M."/>
            <person name="Martin G.J."/>
            <person name="Bewick A.J."/>
            <person name="Behringer M."/>
            <person name="Debat H.J."/>
            <person name="Wong I."/>
            <person name="Day J.C."/>
            <person name="Suvorov A."/>
            <person name="Silva C.J."/>
            <person name="Stanger-Hall K.F."/>
            <person name="Hall D.W."/>
            <person name="Schmitz R.J."/>
            <person name="Nelson D.R."/>
            <person name="Lewis S.M."/>
            <person name="Shigenobu S."/>
            <person name="Bybee S.M."/>
            <person name="Larracuente A.M."/>
            <person name="Oba Y."/>
            <person name="Weng J.K."/>
        </authorList>
    </citation>
    <scope>NUCLEOTIDE SEQUENCE [LARGE SCALE GENOMIC DNA]</scope>
    <source>
        <strain evidence="3">1611_PpyrPB1</strain>
        <tissue evidence="3">Whole body</tissue>
    </source>
</reference>
<dbReference type="InParanoid" id="A0A1Y1M660"/>
<sequence length="151" mass="16710">MRLVLSILLLAVSQCLCQSNDEGWANPEEKECIRSLSLEESHIGEVVKAYAPGNLPEDDDAFSKFIHCRGQQMGVQHSNGELNIANLIQLVKYFPEGIFKENAPEGSVLGEAIAEETIKHCKNVPVGNSAGQTLIRLQNCIDSYLVSYYKK</sequence>
<protein>
    <submittedName>
        <fullName evidence="2">Uncharacterized protein</fullName>
    </submittedName>
</protein>
<organism evidence="2">
    <name type="scientific">Photinus pyralis</name>
    <name type="common">Common eastern firefly</name>
    <name type="synonym">Lampyris pyralis</name>
    <dbReference type="NCBI Taxonomy" id="7054"/>
    <lineage>
        <taxon>Eukaryota</taxon>
        <taxon>Metazoa</taxon>
        <taxon>Ecdysozoa</taxon>
        <taxon>Arthropoda</taxon>
        <taxon>Hexapoda</taxon>
        <taxon>Insecta</taxon>
        <taxon>Pterygota</taxon>
        <taxon>Neoptera</taxon>
        <taxon>Endopterygota</taxon>
        <taxon>Coleoptera</taxon>
        <taxon>Polyphaga</taxon>
        <taxon>Elateriformia</taxon>
        <taxon>Elateroidea</taxon>
        <taxon>Lampyridae</taxon>
        <taxon>Lampyrinae</taxon>
        <taxon>Photinus</taxon>
    </lineage>
</organism>
<dbReference type="InterPro" id="IPR036728">
    <property type="entry name" value="PBP_GOBP_sf"/>
</dbReference>
<dbReference type="CDD" id="cd23992">
    <property type="entry name" value="PBP_GOBP"/>
    <property type="match status" value="1"/>
</dbReference>
<keyword evidence="4" id="KW-1185">Reference proteome</keyword>
<dbReference type="InterPro" id="IPR006170">
    <property type="entry name" value="PBP/GOBP"/>
</dbReference>
<name>A0A1Y1M660_PHOPY</name>
<dbReference type="Pfam" id="PF01395">
    <property type="entry name" value="PBP_GOBP"/>
    <property type="match status" value="1"/>
</dbReference>
<dbReference type="EMBL" id="VVIM01000001">
    <property type="protein sequence ID" value="KAB0804195.1"/>
    <property type="molecule type" value="Genomic_DNA"/>
</dbReference>
<dbReference type="Gene3D" id="1.10.238.20">
    <property type="entry name" value="Pheromone/general odorant binding protein domain"/>
    <property type="match status" value="1"/>
</dbReference>
<dbReference type="EMBL" id="GEZM01042527">
    <property type="protein sequence ID" value="JAV79795.1"/>
    <property type="molecule type" value="Transcribed_RNA"/>
</dbReference>
<dbReference type="Proteomes" id="UP000327044">
    <property type="component" value="Unassembled WGS sequence"/>
</dbReference>
<proteinExistence type="predicted"/>
<accession>A0A1Y1M660</accession>
<dbReference type="SUPFAM" id="SSF47565">
    <property type="entry name" value="Insect pheromone/odorant-binding proteins"/>
    <property type="match status" value="1"/>
</dbReference>
<feature type="chain" id="PRO_5036029864" evidence="1">
    <location>
        <begin position="18"/>
        <end position="151"/>
    </location>
</feature>
<dbReference type="OrthoDB" id="10420701at2759"/>
<gene>
    <name evidence="3" type="ORF">PPYR_01165</name>
</gene>
<reference evidence="3" key="3">
    <citation type="submission" date="2019-08" db="EMBL/GenBank/DDBJ databases">
        <authorList>
            <consortium name="Photinus pyralis genome working group"/>
            <person name="Fallon T.R."/>
            <person name="Sander Lower S.E."/>
            <person name="Weng J.-K."/>
        </authorList>
    </citation>
    <scope>NUCLEOTIDE SEQUENCE</scope>
    <source>
        <strain evidence="3">1611_PpyrPB1</strain>
        <tissue evidence="3">Whole body</tissue>
    </source>
</reference>